<evidence type="ECO:0000313" key="2">
    <source>
        <dbReference type="EMBL" id="KGG84405.1"/>
    </source>
</evidence>
<protein>
    <recommendedName>
        <fullName evidence="1">Transglycosylase SLT domain-containing protein</fullName>
    </recommendedName>
</protein>
<comment type="caution">
    <text evidence="2">The sequence shown here is derived from an EMBL/GenBank/DDBJ whole genome shotgun (WGS) entry which is preliminary data.</text>
</comment>
<feature type="domain" description="Transglycosylase SLT" evidence="1">
    <location>
        <begin position="7"/>
        <end position="137"/>
    </location>
</feature>
<organism evidence="2 3">
    <name type="scientific">Comamonas thiooxydans</name>
    <dbReference type="NCBI Taxonomy" id="363952"/>
    <lineage>
        <taxon>Bacteria</taxon>
        <taxon>Pseudomonadati</taxon>
        <taxon>Pseudomonadota</taxon>
        <taxon>Betaproteobacteria</taxon>
        <taxon>Burkholderiales</taxon>
        <taxon>Comamonadaceae</taxon>
        <taxon>Comamonas</taxon>
    </lineage>
</organism>
<dbReference type="CDD" id="cd16892">
    <property type="entry name" value="LT_VirB1-like"/>
    <property type="match status" value="1"/>
</dbReference>
<reference evidence="2 3" key="1">
    <citation type="submission" date="2013-09" db="EMBL/GenBank/DDBJ databases">
        <title>High correlation between genotypes and phenotypes of environmental bacteria Comamonas testosteroni strains.</title>
        <authorList>
            <person name="Liu L."/>
            <person name="Zhu W."/>
            <person name="Xia X."/>
            <person name="Xu B."/>
            <person name="Luo M."/>
            <person name="Wang G."/>
        </authorList>
    </citation>
    <scope>NUCLEOTIDE SEQUENCE [LARGE SCALE GENOMIC DNA]</scope>
    <source>
        <strain evidence="2 3">JL14</strain>
    </source>
</reference>
<evidence type="ECO:0000259" key="1">
    <source>
        <dbReference type="Pfam" id="PF01464"/>
    </source>
</evidence>
<dbReference type="EMBL" id="AWTN01000129">
    <property type="protein sequence ID" value="KGG84405.1"/>
    <property type="molecule type" value="Genomic_DNA"/>
</dbReference>
<evidence type="ECO:0000313" key="3">
    <source>
        <dbReference type="Proteomes" id="UP000029567"/>
    </source>
</evidence>
<name>A0A0E3B8V8_9BURK</name>
<dbReference type="Proteomes" id="UP000029567">
    <property type="component" value="Unassembled WGS sequence"/>
</dbReference>
<dbReference type="SUPFAM" id="SSF53955">
    <property type="entry name" value="Lysozyme-like"/>
    <property type="match status" value="1"/>
</dbReference>
<sequence>MDMAFLEQCAPTVAPQTMASIIRTESAFRPHAIGYHITKDGKAYRLTNPPKNKDEAVSMAKWLLENGYRFDAGAAQINSQNFARFGMTAETIFDTCTSVGAGGRILTEFYSGAVRRYGEGQEALKAAISAYQTGSYTRGYATGYVGRVTGFAGAPIPQAKAEATRPSKKSAATATAAAPTAGYIRPEDAPTAIAW</sequence>
<dbReference type="InterPro" id="IPR008258">
    <property type="entry name" value="Transglycosylase_SLT_dom_1"/>
</dbReference>
<dbReference type="InterPro" id="IPR023346">
    <property type="entry name" value="Lysozyme-like_dom_sf"/>
</dbReference>
<dbReference type="Gene3D" id="1.10.530.10">
    <property type="match status" value="1"/>
</dbReference>
<dbReference type="AlphaFoldDB" id="A0A0E3B8V8"/>
<gene>
    <name evidence="2" type="ORF">P245_24340</name>
</gene>
<accession>A0A0E3B8V8</accession>
<dbReference type="Pfam" id="PF01464">
    <property type="entry name" value="SLT"/>
    <property type="match status" value="1"/>
</dbReference>
<proteinExistence type="predicted"/>